<feature type="region of interest" description="Disordered" evidence="2">
    <location>
        <begin position="394"/>
        <end position="418"/>
    </location>
</feature>
<evidence type="ECO:0000313" key="4">
    <source>
        <dbReference type="Proteomes" id="UP000316316"/>
    </source>
</evidence>
<reference evidence="3 4" key="1">
    <citation type="submission" date="2017-10" db="EMBL/GenBank/DDBJ databases">
        <title>FDA dAtabase for Regulatory Grade micrObial Sequences (FDA-ARGOS): Supporting development and validation of Infectious Disease Dx tests.</title>
        <authorList>
            <person name="Campos J."/>
            <person name="Goldberg B."/>
            <person name="Tallon L.J."/>
            <person name="Sadzewicz L."/>
            <person name="Sengamalay N."/>
            <person name="Ott S."/>
            <person name="Godinez A."/>
            <person name="Nagaraj S."/>
            <person name="Vyas G."/>
            <person name="Aluvathingal J."/>
            <person name="Nadendla S."/>
            <person name="Geyer C."/>
            <person name="Nandy P."/>
            <person name="Hobson J."/>
            <person name="Sichtig H."/>
        </authorList>
    </citation>
    <scope>NUCLEOTIDE SEQUENCE [LARGE SCALE GENOMIC DNA]</scope>
    <source>
        <strain evidence="3 4">FDAARGOS_185</strain>
    </source>
</reference>
<keyword evidence="1" id="KW-0175">Coiled coil</keyword>
<dbReference type="Proteomes" id="UP000316316">
    <property type="component" value="Unassembled WGS sequence"/>
</dbReference>
<sequence>MKFSPLSIMKKKYTFEFIQEQNIETEEIKAADHLICWVEEENARIIDEESDASVVVVKRDKKGNILYAQSLEFPMDSETDFDSLLDKFYTRKPIKFDQSILDDSSEPVNQSIPVPKIPEVTTAPVPTQQEQIAQNYAAVPPMPAPDNQGANTNQPTGIEIQELITAQKAQQEEIQKLKRQLEEERKVSASAIAPELMATPTKKENQSKSEKQDQLNSLSIGTPKAGTTKKRLSFETVEQESDLSFQDRIDLFIEQEKQKIETEIIAVDQRELIETEVMLKIKEEKEALLSRSEMELYEKQAVAIEKEEKRHIAELKKINQEYENQIVAKSKMIEDKFKRKAAAEIRAEYNRQTKELKQIFDERMVELKKRQSELSSKLMENIKSTFSSLDLEIDEQKQEPEQEKPPVLAELKTIRAGE</sequence>
<organism evidence="3 4">
    <name type="scientific">Enterococcus avium</name>
    <name type="common">Streptococcus avium</name>
    <dbReference type="NCBI Taxonomy" id="33945"/>
    <lineage>
        <taxon>Bacteria</taxon>
        <taxon>Bacillati</taxon>
        <taxon>Bacillota</taxon>
        <taxon>Bacilli</taxon>
        <taxon>Lactobacillales</taxon>
        <taxon>Enterococcaceae</taxon>
        <taxon>Enterococcus</taxon>
    </lineage>
</organism>
<comment type="caution">
    <text evidence="3">The sequence shown here is derived from an EMBL/GenBank/DDBJ whole genome shotgun (WGS) entry which is preliminary data.</text>
</comment>
<name>A0A8B5VSV4_ENTAV</name>
<feature type="region of interest" description="Disordered" evidence="2">
    <location>
        <begin position="189"/>
        <end position="237"/>
    </location>
</feature>
<dbReference type="EMBL" id="PDXQ01000002">
    <property type="protein sequence ID" value="TRZ28315.1"/>
    <property type="molecule type" value="Genomic_DNA"/>
</dbReference>
<feature type="compositionally biased region" description="Basic and acidic residues" evidence="2">
    <location>
        <begin position="394"/>
        <end position="404"/>
    </location>
</feature>
<evidence type="ECO:0000256" key="2">
    <source>
        <dbReference type="SAM" id="MobiDB-lite"/>
    </source>
</evidence>
<feature type="coiled-coil region" evidence="1">
    <location>
        <begin position="160"/>
        <end position="187"/>
    </location>
</feature>
<gene>
    <name evidence="3" type="ORF">AUF17_16440</name>
</gene>
<proteinExistence type="predicted"/>
<accession>A0A8B5VSV4</accession>
<dbReference type="RefSeq" id="WP_049219923.1">
    <property type="nucleotide sequence ID" value="NZ_CAXSQU010000020.1"/>
</dbReference>
<feature type="compositionally biased region" description="Basic and acidic residues" evidence="2">
    <location>
        <begin position="201"/>
        <end position="213"/>
    </location>
</feature>
<protein>
    <submittedName>
        <fullName evidence="3">Uncharacterized protein</fullName>
    </submittedName>
</protein>
<dbReference type="AlphaFoldDB" id="A0A8B5VSV4"/>
<evidence type="ECO:0000313" key="3">
    <source>
        <dbReference type="EMBL" id="TRZ28315.1"/>
    </source>
</evidence>
<evidence type="ECO:0000256" key="1">
    <source>
        <dbReference type="SAM" id="Coils"/>
    </source>
</evidence>